<evidence type="ECO:0000313" key="1">
    <source>
        <dbReference type="EMBL" id="CAI2183407.1"/>
    </source>
</evidence>
<organism evidence="1 2">
    <name type="scientific">Funneliformis geosporum</name>
    <dbReference type="NCBI Taxonomy" id="1117311"/>
    <lineage>
        <taxon>Eukaryota</taxon>
        <taxon>Fungi</taxon>
        <taxon>Fungi incertae sedis</taxon>
        <taxon>Mucoromycota</taxon>
        <taxon>Glomeromycotina</taxon>
        <taxon>Glomeromycetes</taxon>
        <taxon>Glomerales</taxon>
        <taxon>Glomeraceae</taxon>
        <taxon>Funneliformis</taxon>
    </lineage>
</organism>
<reference evidence="1" key="1">
    <citation type="submission" date="2022-08" db="EMBL/GenBank/DDBJ databases">
        <authorList>
            <person name="Kallberg Y."/>
            <person name="Tangrot J."/>
            <person name="Rosling A."/>
        </authorList>
    </citation>
    <scope>NUCLEOTIDE SEQUENCE</scope>
    <source>
        <strain evidence="1">Wild A</strain>
    </source>
</reference>
<name>A0A9W4SVU2_9GLOM</name>
<keyword evidence="2" id="KW-1185">Reference proteome</keyword>
<dbReference type="Proteomes" id="UP001153678">
    <property type="component" value="Unassembled WGS sequence"/>
</dbReference>
<proteinExistence type="predicted"/>
<dbReference type="EMBL" id="CAMKVN010003016">
    <property type="protein sequence ID" value="CAI2183407.1"/>
    <property type="molecule type" value="Genomic_DNA"/>
</dbReference>
<dbReference type="OrthoDB" id="10571013at2759"/>
<protein>
    <submittedName>
        <fullName evidence="1">12368_t:CDS:1</fullName>
    </submittedName>
</protein>
<dbReference type="AlphaFoldDB" id="A0A9W4SVU2"/>
<accession>A0A9W4SVU2</accession>
<gene>
    <name evidence="1" type="ORF">FWILDA_LOCUS11063</name>
</gene>
<comment type="caution">
    <text evidence="1">The sequence shown here is derived from an EMBL/GenBank/DDBJ whole genome shotgun (WGS) entry which is preliminary data.</text>
</comment>
<sequence length="157" mass="18530">MYDDMKYLLVCPPAEQAIYERALELCIQHRFRKATLSEYPVFITYHNLANGDEKKMRVVVNKIVRADMSSESAYWEHHMKYEDLFKQNAMLGSFSIYDFYRIATGSSTRRATSLEINEYYIYVTMSNSKMRTTTSGYNHIVCLVTDDHTRKFLKNML</sequence>
<evidence type="ECO:0000313" key="2">
    <source>
        <dbReference type="Proteomes" id="UP001153678"/>
    </source>
</evidence>